<gene>
    <name evidence="2" type="ORF">GQ602_006711</name>
</gene>
<dbReference type="Proteomes" id="UP000562929">
    <property type="component" value="Unassembled WGS sequence"/>
</dbReference>
<feature type="compositionally biased region" description="Polar residues" evidence="1">
    <location>
        <begin position="1"/>
        <end position="36"/>
    </location>
</feature>
<feature type="region of interest" description="Disordered" evidence="1">
    <location>
        <begin position="83"/>
        <end position="106"/>
    </location>
</feature>
<sequence>MRQDESPSSQQPPTRQLTSFAPSIFTPLTTDPTSYTRPPASPRTARHAQTLSRLDEQANGVRDNIRGLARRECLRILLEDRGGDEDDEDDHDHDHDHHDHHVATSHARLPDGELADMIANMEALPAPVVEATPESDPPDWYQARPPSCPREEMARNITMTTSNALSQLKGFDAHVARVRAPFENELHAPPVYRLLRVHVAASARVTGRLAHELAP</sequence>
<keyword evidence="3" id="KW-1185">Reference proteome</keyword>
<protein>
    <submittedName>
        <fullName evidence="2">Acyl CoA binding family protein</fullName>
    </submittedName>
</protein>
<dbReference type="AlphaFoldDB" id="A0A8H4Q1T9"/>
<reference evidence="2 3" key="1">
    <citation type="journal article" date="2020" name="G3 (Bethesda)">
        <title>Genetic Underpinnings of Host Manipulation by Ophiocordyceps as Revealed by Comparative Transcriptomics.</title>
        <authorList>
            <person name="Will I."/>
            <person name="Das B."/>
            <person name="Trinh T."/>
            <person name="Brachmann A."/>
            <person name="Ohm R.A."/>
            <person name="de Bekker C."/>
        </authorList>
    </citation>
    <scope>NUCLEOTIDE SEQUENCE [LARGE SCALE GENOMIC DNA]</scope>
    <source>
        <strain evidence="2 3">EC05</strain>
    </source>
</reference>
<evidence type="ECO:0000256" key="1">
    <source>
        <dbReference type="SAM" id="MobiDB-lite"/>
    </source>
</evidence>
<accession>A0A8H4Q1T9</accession>
<dbReference type="EMBL" id="JAACLJ010000008">
    <property type="protein sequence ID" value="KAF4582087.1"/>
    <property type="molecule type" value="Genomic_DNA"/>
</dbReference>
<evidence type="ECO:0000313" key="3">
    <source>
        <dbReference type="Proteomes" id="UP000562929"/>
    </source>
</evidence>
<feature type="compositionally biased region" description="Basic and acidic residues" evidence="1">
    <location>
        <begin position="92"/>
        <end position="102"/>
    </location>
</feature>
<organism evidence="2 3">
    <name type="scientific">Ophiocordyceps camponoti-floridani</name>
    <dbReference type="NCBI Taxonomy" id="2030778"/>
    <lineage>
        <taxon>Eukaryota</taxon>
        <taxon>Fungi</taxon>
        <taxon>Dikarya</taxon>
        <taxon>Ascomycota</taxon>
        <taxon>Pezizomycotina</taxon>
        <taxon>Sordariomycetes</taxon>
        <taxon>Hypocreomycetidae</taxon>
        <taxon>Hypocreales</taxon>
        <taxon>Ophiocordycipitaceae</taxon>
        <taxon>Ophiocordyceps</taxon>
    </lineage>
</organism>
<proteinExistence type="predicted"/>
<comment type="caution">
    <text evidence="2">The sequence shown here is derived from an EMBL/GenBank/DDBJ whole genome shotgun (WGS) entry which is preliminary data.</text>
</comment>
<feature type="region of interest" description="Disordered" evidence="1">
    <location>
        <begin position="1"/>
        <end position="50"/>
    </location>
</feature>
<dbReference type="OrthoDB" id="4927045at2759"/>
<evidence type="ECO:0000313" key="2">
    <source>
        <dbReference type="EMBL" id="KAF4582087.1"/>
    </source>
</evidence>
<name>A0A8H4Q1T9_9HYPO</name>